<dbReference type="EMBL" id="AJLR01000040">
    <property type="protein sequence ID" value="EKN68266.1"/>
    <property type="molecule type" value="Genomic_DNA"/>
</dbReference>
<gene>
    <name evidence="1" type="ORF">BAZO_04470</name>
</gene>
<accession>K6E4T9</accession>
<organism evidence="1 2">
    <name type="scientific">Schinkia azotoformans LMG 9581</name>
    <dbReference type="NCBI Taxonomy" id="1131731"/>
    <lineage>
        <taxon>Bacteria</taxon>
        <taxon>Bacillati</taxon>
        <taxon>Bacillota</taxon>
        <taxon>Bacilli</taxon>
        <taxon>Bacillales</taxon>
        <taxon>Bacillaceae</taxon>
        <taxon>Calidifontibacillus/Schinkia group</taxon>
        <taxon>Schinkia</taxon>
    </lineage>
</organism>
<dbReference type="Proteomes" id="UP000006315">
    <property type="component" value="Unassembled WGS sequence"/>
</dbReference>
<comment type="caution">
    <text evidence="1">The sequence shown here is derived from an EMBL/GenBank/DDBJ whole genome shotgun (WGS) entry which is preliminary data.</text>
</comment>
<proteinExistence type="predicted"/>
<sequence length="27" mass="3185">MRFISEAIGTDVRWEGKQNTVFIKTEK</sequence>
<name>K6E4T9_SCHAZ</name>
<reference evidence="1 2" key="1">
    <citation type="journal article" date="2012" name="Front. Microbiol.">
        <title>Redundancy and modularity in membrane-associated dissimilatory nitrate reduction in Bacillus.</title>
        <authorList>
            <person name="Heylen K."/>
            <person name="Keltjens J."/>
        </authorList>
    </citation>
    <scope>NUCLEOTIDE SEQUENCE [LARGE SCALE GENOMIC DNA]</scope>
    <source>
        <strain evidence="1 2">LMG 9581</strain>
    </source>
</reference>
<keyword evidence="2" id="KW-1185">Reference proteome</keyword>
<evidence type="ECO:0008006" key="3">
    <source>
        <dbReference type="Google" id="ProtNLM"/>
    </source>
</evidence>
<protein>
    <recommendedName>
        <fullName evidence="3">Copper amine oxidase-like N-terminal domain-containing protein</fullName>
    </recommendedName>
</protein>
<evidence type="ECO:0000313" key="1">
    <source>
        <dbReference type="EMBL" id="EKN68266.1"/>
    </source>
</evidence>
<dbReference type="AlphaFoldDB" id="K6E4T9"/>
<dbReference type="PATRIC" id="fig|1131731.3.peg.933"/>
<evidence type="ECO:0000313" key="2">
    <source>
        <dbReference type="Proteomes" id="UP000006315"/>
    </source>
</evidence>